<organism evidence="1 2">
    <name type="scientific">Acaulospora colombiana</name>
    <dbReference type="NCBI Taxonomy" id="27376"/>
    <lineage>
        <taxon>Eukaryota</taxon>
        <taxon>Fungi</taxon>
        <taxon>Fungi incertae sedis</taxon>
        <taxon>Mucoromycota</taxon>
        <taxon>Glomeromycotina</taxon>
        <taxon>Glomeromycetes</taxon>
        <taxon>Diversisporales</taxon>
        <taxon>Acaulosporaceae</taxon>
        <taxon>Acaulospora</taxon>
    </lineage>
</organism>
<gene>
    <name evidence="1" type="ORF">ACOLOM_LOCUS508</name>
</gene>
<name>A0ACA9K0N0_9GLOM</name>
<reference evidence="1" key="1">
    <citation type="submission" date="2021-06" db="EMBL/GenBank/DDBJ databases">
        <authorList>
            <person name="Kallberg Y."/>
            <person name="Tangrot J."/>
            <person name="Rosling A."/>
        </authorList>
    </citation>
    <scope>NUCLEOTIDE SEQUENCE</scope>
    <source>
        <strain evidence="1">CL356</strain>
    </source>
</reference>
<evidence type="ECO:0000313" key="2">
    <source>
        <dbReference type="Proteomes" id="UP000789525"/>
    </source>
</evidence>
<evidence type="ECO:0000313" key="1">
    <source>
        <dbReference type="EMBL" id="CAG8445950.1"/>
    </source>
</evidence>
<comment type="caution">
    <text evidence="1">The sequence shown here is derived from an EMBL/GenBank/DDBJ whole genome shotgun (WGS) entry which is preliminary data.</text>
</comment>
<proteinExistence type="predicted"/>
<dbReference type="Proteomes" id="UP000789525">
    <property type="component" value="Unassembled WGS sequence"/>
</dbReference>
<sequence length="81" mass="8758">MTPYNSGIDQSHTLKVIPVLALNLPSRNLSIVWEDSSDEIVLCLGTSIVNVSGWINLLSSVFELSGCARRTPAPAGEFENL</sequence>
<accession>A0ACA9K0N0</accession>
<dbReference type="EMBL" id="CAJVPT010000535">
    <property type="protein sequence ID" value="CAG8445950.1"/>
    <property type="molecule type" value="Genomic_DNA"/>
</dbReference>
<keyword evidence="2" id="KW-1185">Reference proteome</keyword>
<protein>
    <submittedName>
        <fullName evidence="1">6355_t:CDS:1</fullName>
    </submittedName>
</protein>